<dbReference type="EMBL" id="JBBNAF010000056">
    <property type="protein sequence ID" value="KAK9081179.1"/>
    <property type="molecule type" value="Genomic_DNA"/>
</dbReference>
<sequence length="50" mass="5648">MQAAAVELCDLVHQFVSSSLSTLTSAPHWLYWVIRVLAGSYVAENLFFQF</sequence>
<dbReference type="Proteomes" id="UP001420932">
    <property type="component" value="Unassembled WGS sequence"/>
</dbReference>
<keyword evidence="2" id="KW-1185">Reference proteome</keyword>
<dbReference type="AlphaFoldDB" id="A0AAP0HBZ7"/>
<accession>A0AAP0HBZ7</accession>
<reference evidence="1 2" key="1">
    <citation type="submission" date="2024-01" db="EMBL/GenBank/DDBJ databases">
        <title>Genome assemblies of Stephania.</title>
        <authorList>
            <person name="Yang L."/>
        </authorList>
    </citation>
    <scope>NUCLEOTIDE SEQUENCE [LARGE SCALE GENOMIC DNA]</scope>
    <source>
        <strain evidence="1">YNDBR</strain>
        <tissue evidence="1">Leaf</tissue>
    </source>
</reference>
<protein>
    <submittedName>
        <fullName evidence="1">Uncharacterized protein</fullName>
    </submittedName>
</protein>
<comment type="caution">
    <text evidence="1">The sequence shown here is derived from an EMBL/GenBank/DDBJ whole genome shotgun (WGS) entry which is preliminary data.</text>
</comment>
<gene>
    <name evidence="1" type="ORF">Syun_030542</name>
</gene>
<proteinExistence type="predicted"/>
<name>A0AAP0HBZ7_9MAGN</name>
<evidence type="ECO:0000313" key="2">
    <source>
        <dbReference type="Proteomes" id="UP001420932"/>
    </source>
</evidence>
<organism evidence="1 2">
    <name type="scientific">Stephania yunnanensis</name>
    <dbReference type="NCBI Taxonomy" id="152371"/>
    <lineage>
        <taxon>Eukaryota</taxon>
        <taxon>Viridiplantae</taxon>
        <taxon>Streptophyta</taxon>
        <taxon>Embryophyta</taxon>
        <taxon>Tracheophyta</taxon>
        <taxon>Spermatophyta</taxon>
        <taxon>Magnoliopsida</taxon>
        <taxon>Ranunculales</taxon>
        <taxon>Menispermaceae</taxon>
        <taxon>Menispermoideae</taxon>
        <taxon>Cissampelideae</taxon>
        <taxon>Stephania</taxon>
    </lineage>
</organism>
<evidence type="ECO:0000313" key="1">
    <source>
        <dbReference type="EMBL" id="KAK9081179.1"/>
    </source>
</evidence>